<reference evidence="2 3" key="1">
    <citation type="journal article" date="2024" name="Commun. Biol.">
        <title>Comparative genomic analysis of thermophilic fungi reveals convergent evolutionary adaptations and gene losses.</title>
        <authorList>
            <person name="Steindorff A.S."/>
            <person name="Aguilar-Pontes M.V."/>
            <person name="Robinson A.J."/>
            <person name="Andreopoulos B."/>
            <person name="LaButti K."/>
            <person name="Kuo A."/>
            <person name="Mondo S."/>
            <person name="Riley R."/>
            <person name="Otillar R."/>
            <person name="Haridas S."/>
            <person name="Lipzen A."/>
            <person name="Grimwood J."/>
            <person name="Schmutz J."/>
            <person name="Clum A."/>
            <person name="Reid I.D."/>
            <person name="Moisan M.C."/>
            <person name="Butler G."/>
            <person name="Nguyen T.T.M."/>
            <person name="Dewar K."/>
            <person name="Conant G."/>
            <person name="Drula E."/>
            <person name="Henrissat B."/>
            <person name="Hansel C."/>
            <person name="Singer S."/>
            <person name="Hutchinson M.I."/>
            <person name="de Vries R.P."/>
            <person name="Natvig D.O."/>
            <person name="Powell A.J."/>
            <person name="Tsang A."/>
            <person name="Grigoriev I.V."/>
        </authorList>
    </citation>
    <scope>NUCLEOTIDE SEQUENCE [LARGE SCALE GENOMIC DNA]</scope>
    <source>
        <strain evidence="2 3">ATCC 24622</strain>
    </source>
</reference>
<feature type="compositionally biased region" description="Acidic residues" evidence="1">
    <location>
        <begin position="1"/>
        <end position="11"/>
    </location>
</feature>
<gene>
    <name evidence="2" type="ORF">VTK73DRAFT_5964</name>
</gene>
<feature type="compositionally biased region" description="Basic residues" evidence="1">
    <location>
        <begin position="183"/>
        <end position="194"/>
    </location>
</feature>
<feature type="region of interest" description="Disordered" evidence="1">
    <location>
        <begin position="162"/>
        <end position="215"/>
    </location>
</feature>
<protein>
    <submittedName>
        <fullName evidence="2">Uncharacterized protein</fullName>
    </submittedName>
</protein>
<comment type="caution">
    <text evidence="2">The sequence shown here is derived from an EMBL/GenBank/DDBJ whole genome shotgun (WGS) entry which is preliminary data.</text>
</comment>
<dbReference type="EMBL" id="JAZHXJ010003348">
    <property type="protein sequence ID" value="KAL1835231.1"/>
    <property type="molecule type" value="Genomic_DNA"/>
</dbReference>
<keyword evidence="3" id="KW-1185">Reference proteome</keyword>
<accession>A0ABR3V1G3</accession>
<name>A0ABR3V1G3_9PEZI</name>
<dbReference type="Proteomes" id="UP001586593">
    <property type="component" value="Unassembled WGS sequence"/>
</dbReference>
<evidence type="ECO:0000313" key="3">
    <source>
        <dbReference type="Proteomes" id="UP001586593"/>
    </source>
</evidence>
<feature type="compositionally biased region" description="Basic residues" evidence="1">
    <location>
        <begin position="127"/>
        <end position="147"/>
    </location>
</feature>
<sequence length="215" mass="23895">MADPADGDETAEAALHDAAAGSQAADRGHLGRAEDDLSRASVDQSRESSDQGGWDEDERAGAMAAHVYRQYFEKPLPSAAPPPMRKRGVGINEPHGWSGSLYDDYECVPPGANHRRSVMKAHPDPQRRHRPRHPRRLPHGLDRPRRRLVGAGPALRGHVRPRGRLLLRDRRRRHRLPAEGHHHAGRRAARGLRRGPREAGRGRSPAPVHVEPPVR</sequence>
<feature type="compositionally biased region" description="Basic and acidic residues" evidence="1">
    <location>
        <begin position="26"/>
        <end position="49"/>
    </location>
</feature>
<feature type="region of interest" description="Disordered" evidence="1">
    <location>
        <begin position="112"/>
        <end position="147"/>
    </location>
</feature>
<organism evidence="2 3">
    <name type="scientific">Phialemonium thermophilum</name>
    <dbReference type="NCBI Taxonomy" id="223376"/>
    <lineage>
        <taxon>Eukaryota</taxon>
        <taxon>Fungi</taxon>
        <taxon>Dikarya</taxon>
        <taxon>Ascomycota</taxon>
        <taxon>Pezizomycotina</taxon>
        <taxon>Sordariomycetes</taxon>
        <taxon>Sordariomycetidae</taxon>
        <taxon>Cephalothecales</taxon>
        <taxon>Cephalothecaceae</taxon>
        <taxon>Phialemonium</taxon>
    </lineage>
</organism>
<evidence type="ECO:0000256" key="1">
    <source>
        <dbReference type="SAM" id="MobiDB-lite"/>
    </source>
</evidence>
<feature type="compositionally biased region" description="Basic residues" evidence="1">
    <location>
        <begin position="162"/>
        <end position="175"/>
    </location>
</feature>
<feature type="region of interest" description="Disordered" evidence="1">
    <location>
        <begin position="1"/>
        <end position="61"/>
    </location>
</feature>
<proteinExistence type="predicted"/>
<evidence type="ECO:0000313" key="2">
    <source>
        <dbReference type="EMBL" id="KAL1835231.1"/>
    </source>
</evidence>